<dbReference type="EMBL" id="MTYJ01000038">
    <property type="protein sequence ID" value="OQV19494.1"/>
    <property type="molecule type" value="Genomic_DNA"/>
</dbReference>
<reference evidence="2" key="1">
    <citation type="submission" date="2017-01" db="EMBL/GenBank/DDBJ databases">
        <title>Comparative genomics of anhydrobiosis in the tardigrade Hypsibius dujardini.</title>
        <authorList>
            <person name="Yoshida Y."/>
            <person name="Koutsovoulos G."/>
            <person name="Laetsch D."/>
            <person name="Stevens L."/>
            <person name="Kumar S."/>
            <person name="Horikawa D."/>
            <person name="Ishino K."/>
            <person name="Komine S."/>
            <person name="Tomita M."/>
            <person name="Blaxter M."/>
            <person name="Arakawa K."/>
        </authorList>
    </citation>
    <scope>NUCLEOTIDE SEQUENCE [LARGE SCALE GENOMIC DNA]</scope>
    <source>
        <strain evidence="2">Z151</strain>
    </source>
</reference>
<protein>
    <submittedName>
        <fullName evidence="1">Uncharacterized protein</fullName>
    </submittedName>
</protein>
<gene>
    <name evidence="1" type="ORF">BV898_06484</name>
</gene>
<evidence type="ECO:0000313" key="2">
    <source>
        <dbReference type="Proteomes" id="UP000192578"/>
    </source>
</evidence>
<dbReference type="Proteomes" id="UP000192578">
    <property type="component" value="Unassembled WGS sequence"/>
</dbReference>
<name>A0A1W0WWA9_HYPEX</name>
<sequence length="109" mass="11602">MNVSNATFSSMKVGLSSDDRYQHRCINSYSGKGEARGRSSRCPSVSQSVNIDVLLHSASGPNSAYGCCPKLNISHIKTPKDQTSDFSVKIFVLTDSGDIHFSGIGACIG</sequence>
<evidence type="ECO:0000313" key="1">
    <source>
        <dbReference type="EMBL" id="OQV19494.1"/>
    </source>
</evidence>
<organism evidence="1 2">
    <name type="scientific">Hypsibius exemplaris</name>
    <name type="common">Freshwater tardigrade</name>
    <dbReference type="NCBI Taxonomy" id="2072580"/>
    <lineage>
        <taxon>Eukaryota</taxon>
        <taxon>Metazoa</taxon>
        <taxon>Ecdysozoa</taxon>
        <taxon>Tardigrada</taxon>
        <taxon>Eutardigrada</taxon>
        <taxon>Parachela</taxon>
        <taxon>Hypsibioidea</taxon>
        <taxon>Hypsibiidae</taxon>
        <taxon>Hypsibius</taxon>
    </lineage>
</organism>
<proteinExistence type="predicted"/>
<keyword evidence="2" id="KW-1185">Reference proteome</keyword>
<dbReference type="AlphaFoldDB" id="A0A1W0WWA9"/>
<accession>A0A1W0WWA9</accession>
<comment type="caution">
    <text evidence="1">The sequence shown here is derived from an EMBL/GenBank/DDBJ whole genome shotgun (WGS) entry which is preliminary data.</text>
</comment>